<dbReference type="PROSITE" id="PS00678">
    <property type="entry name" value="WD_REPEATS_1"/>
    <property type="match status" value="1"/>
</dbReference>
<accession>A0A090CYT1</accession>
<dbReference type="Pfam" id="PF12937">
    <property type="entry name" value="F-box-like"/>
    <property type="match status" value="1"/>
</dbReference>
<evidence type="ECO:0000313" key="5">
    <source>
        <dbReference type="EMBL" id="CDR33726.1"/>
    </source>
</evidence>
<evidence type="ECO:0000256" key="1">
    <source>
        <dbReference type="ARBA" id="ARBA00022574"/>
    </source>
</evidence>
<dbReference type="Gene3D" id="1.20.1280.50">
    <property type="match status" value="1"/>
</dbReference>
<dbReference type="PANTHER" id="PTHR44436">
    <property type="entry name" value="F-BOX/WD REPEAT-CONTAINING PROTEIN 2"/>
    <property type="match status" value="1"/>
</dbReference>
<dbReference type="InterPro" id="IPR042627">
    <property type="entry name" value="FBXW2"/>
</dbReference>
<reference evidence="5" key="2">
    <citation type="submission" date="2014-09" db="EMBL/GenBank/DDBJ databases">
        <title>Criblamydia sequanensis harbors a mega-plasmid encoding arsenite resistance.</title>
        <authorList>
            <person name="Bertelli C."/>
            <person name="Goesmann A."/>
            <person name="Greub G."/>
        </authorList>
    </citation>
    <scope>NUCLEOTIDE SEQUENCE [LARGE SCALE GENOMIC DNA]</scope>
    <source>
        <strain evidence="5">CRIB-18</strain>
    </source>
</reference>
<evidence type="ECO:0000256" key="3">
    <source>
        <dbReference type="PROSITE-ProRule" id="PRU00221"/>
    </source>
</evidence>
<dbReference type="PANTHER" id="PTHR44436:SF1">
    <property type="entry name" value="F-BOX_WD REPEAT-CONTAINING PROTEIN 2"/>
    <property type="match status" value="1"/>
</dbReference>
<evidence type="ECO:0000259" key="4">
    <source>
        <dbReference type="PROSITE" id="PS50181"/>
    </source>
</evidence>
<dbReference type="Gene3D" id="2.130.10.10">
    <property type="entry name" value="YVTN repeat-like/Quinoprotein amine dehydrogenase"/>
    <property type="match status" value="1"/>
</dbReference>
<dbReference type="RefSeq" id="WP_041017160.1">
    <property type="nucleotide sequence ID" value="NZ_CCEJ010000003.1"/>
</dbReference>
<dbReference type="SMART" id="SM00256">
    <property type="entry name" value="FBOX"/>
    <property type="match status" value="1"/>
</dbReference>
<name>A0A090CYT1_9BACT</name>
<protein>
    <submittedName>
        <fullName evidence="5">F-box domain-containing protein</fullName>
    </submittedName>
</protein>
<dbReference type="InterPro" id="IPR036322">
    <property type="entry name" value="WD40_repeat_dom_sf"/>
</dbReference>
<keyword evidence="2" id="KW-0677">Repeat</keyword>
<dbReference type="InterPro" id="IPR015943">
    <property type="entry name" value="WD40/YVTN_repeat-like_dom_sf"/>
</dbReference>
<gene>
    <name evidence="5" type="ORF">CSEC_0898</name>
</gene>
<feature type="repeat" description="WD" evidence="3">
    <location>
        <begin position="133"/>
        <end position="155"/>
    </location>
</feature>
<dbReference type="PROSITE" id="PS50082">
    <property type="entry name" value="WD_REPEATS_2"/>
    <property type="match status" value="1"/>
</dbReference>
<dbReference type="InterPro" id="IPR001810">
    <property type="entry name" value="F-box_dom"/>
</dbReference>
<reference evidence="5" key="1">
    <citation type="submission" date="2013-12" db="EMBL/GenBank/DDBJ databases">
        <authorList>
            <person name="Linke B."/>
        </authorList>
    </citation>
    <scope>NUCLEOTIDE SEQUENCE [LARGE SCALE GENOMIC DNA]</scope>
    <source>
        <strain evidence="5">CRIB-18</strain>
    </source>
</reference>
<dbReference type="EMBL" id="CCEJ010000003">
    <property type="protein sequence ID" value="CDR33726.1"/>
    <property type="molecule type" value="Genomic_DNA"/>
</dbReference>
<dbReference type="AlphaFoldDB" id="A0A090CYT1"/>
<evidence type="ECO:0000313" key="6">
    <source>
        <dbReference type="Proteomes" id="UP000031552"/>
    </source>
</evidence>
<organism evidence="5 6">
    <name type="scientific">Candidatus Criblamydia sequanensis CRIB-18</name>
    <dbReference type="NCBI Taxonomy" id="1437425"/>
    <lineage>
        <taxon>Bacteria</taxon>
        <taxon>Pseudomonadati</taxon>
        <taxon>Chlamydiota</taxon>
        <taxon>Chlamydiia</taxon>
        <taxon>Parachlamydiales</taxon>
        <taxon>Candidatus Criblamydiaceae</taxon>
        <taxon>Candidatus Criblamydia</taxon>
    </lineage>
</organism>
<proteinExistence type="predicted"/>
<dbReference type="STRING" id="1437425.CSEC_0898"/>
<dbReference type="OrthoDB" id="422888at2"/>
<keyword evidence="1 3" id="KW-0853">WD repeat</keyword>
<feature type="domain" description="F-box" evidence="4">
    <location>
        <begin position="23"/>
        <end position="73"/>
    </location>
</feature>
<evidence type="ECO:0000256" key="2">
    <source>
        <dbReference type="ARBA" id="ARBA00022737"/>
    </source>
</evidence>
<dbReference type="InterPro" id="IPR019775">
    <property type="entry name" value="WD40_repeat_CS"/>
</dbReference>
<dbReference type="SUPFAM" id="SSF50978">
    <property type="entry name" value="WD40 repeat-like"/>
    <property type="match status" value="1"/>
</dbReference>
<dbReference type="InterPro" id="IPR036047">
    <property type="entry name" value="F-box-like_dom_sf"/>
</dbReference>
<dbReference type="Proteomes" id="UP000031552">
    <property type="component" value="Unassembled WGS sequence"/>
</dbReference>
<comment type="caution">
    <text evidence="5">The sequence shown here is derived from an EMBL/GenBank/DDBJ whole genome shotgun (WGS) entry which is preliminary data.</text>
</comment>
<keyword evidence="6" id="KW-1185">Reference proteome</keyword>
<sequence length="164" mass="18398">MNVSDITLKTGITPFSKEAEINQTHINDLPDEILLHIFSSLGLEALANSSLTCKRWNALSFDPFVIRNIFFKLMPQTAERYKNRGLDAKDKDFFLSSLKSNARIGSSKIQPLNRLLIKSVDRINCWQIVDGKVFGGSYDGTIRIWDIDSGEELQVLVGHTGIPS</sequence>
<dbReference type="SUPFAM" id="SSF81383">
    <property type="entry name" value="F-box domain"/>
    <property type="match status" value="1"/>
</dbReference>
<dbReference type="PROSITE" id="PS50181">
    <property type="entry name" value="FBOX"/>
    <property type="match status" value="1"/>
</dbReference>
<dbReference type="InterPro" id="IPR001680">
    <property type="entry name" value="WD40_rpt"/>
</dbReference>